<dbReference type="PANTHER" id="PTHR34072">
    <property type="entry name" value="ENZYMATIC POLYPROTEIN-RELATED"/>
    <property type="match status" value="1"/>
</dbReference>
<dbReference type="Gene3D" id="3.30.70.270">
    <property type="match status" value="1"/>
</dbReference>
<dbReference type="VEuPathDB" id="FungiDB:H257_18329"/>
<feature type="region of interest" description="Disordered" evidence="1">
    <location>
        <begin position="508"/>
        <end position="549"/>
    </location>
</feature>
<dbReference type="RefSeq" id="XP_009845667.1">
    <property type="nucleotide sequence ID" value="XM_009847365.1"/>
</dbReference>
<dbReference type="InterPro" id="IPR043502">
    <property type="entry name" value="DNA/RNA_pol_sf"/>
</dbReference>
<feature type="region of interest" description="Disordered" evidence="1">
    <location>
        <begin position="465"/>
        <end position="496"/>
    </location>
</feature>
<dbReference type="InterPro" id="IPR041577">
    <property type="entry name" value="RT_RNaseH_2"/>
</dbReference>
<evidence type="ECO:0000259" key="2">
    <source>
        <dbReference type="Pfam" id="PF17919"/>
    </source>
</evidence>
<dbReference type="STRING" id="112090.W4FDN7"/>
<protein>
    <recommendedName>
        <fullName evidence="2">Reverse transcriptase/retrotransposon-derived protein RNase H-like domain-containing protein</fullName>
    </recommendedName>
</protein>
<feature type="compositionally biased region" description="Basic and acidic residues" evidence="1">
    <location>
        <begin position="487"/>
        <end position="496"/>
    </location>
</feature>
<dbReference type="EMBL" id="KI913268">
    <property type="protein sequence ID" value="ETV64848.1"/>
    <property type="molecule type" value="Genomic_DNA"/>
</dbReference>
<dbReference type="Pfam" id="PF17919">
    <property type="entry name" value="RT_RNaseH_2"/>
    <property type="match status" value="1"/>
</dbReference>
<name>W4FDN7_APHAT</name>
<organism evidence="3">
    <name type="scientific">Aphanomyces astaci</name>
    <name type="common">Crayfish plague agent</name>
    <dbReference type="NCBI Taxonomy" id="112090"/>
    <lineage>
        <taxon>Eukaryota</taxon>
        <taxon>Sar</taxon>
        <taxon>Stramenopiles</taxon>
        <taxon>Oomycota</taxon>
        <taxon>Saprolegniomycetes</taxon>
        <taxon>Saprolegniales</taxon>
        <taxon>Verrucalvaceae</taxon>
        <taxon>Aphanomyces</taxon>
    </lineage>
</organism>
<sequence>MSKCQWGRDRVGHTITPGGILPNPEKVKAVLRIKPLRNVAQVRSFLGLAGYFRRFIKGYATISRPLEQLKLTSPLILAYPDFDLPFTILVDACPIALGAVLMQEQRGRHRVIAYTSQALDATQQKWISKKDEVSEIECYGLTGSKSGNGQLARWAVHLQSLDFTVIHRPGAFMGCADGLSRLPLETQEDMKGGPGAVALRWEPEAEEFQTLPATAAENPAPYPPGKEPPKEGRPEERETSPGPSGPHPARDPFGTAMKAYLEENALPLDPWLMRLVSRTSEHYSVKEGVLYRRVVLKSPTTKPAHEPGSVWGGRQHVPDLPAVPPESESEPINVDRLKAFHGYWTQPFNDEVPERYTGPAESGTASDDTVLEDDLLPRSSFVERVDFPEGYVAYANSHSPVLRILDKRHDDAREVEYLVQHADDTTHWTRRSRLVDYNSFITEYENESRTQQGLPGALAKWESLVEPSERKVADRESQSQESGPGEASDRVPTKTDWGMRMRAHDERIHPADISCVPSRDGLLDHPSDGRRDDLASTDPPNTRQVPGRKTIQEFSAQCPAMQTGERMVSNDLRKARLAITQDLESGRNSYRLTAVQGD</sequence>
<proteinExistence type="predicted"/>
<dbReference type="SUPFAM" id="SSF56672">
    <property type="entry name" value="DNA/RNA polymerases"/>
    <property type="match status" value="1"/>
</dbReference>
<dbReference type="InterPro" id="IPR043128">
    <property type="entry name" value="Rev_trsase/Diguanyl_cyclase"/>
</dbReference>
<reference evidence="3" key="1">
    <citation type="submission" date="2013-12" db="EMBL/GenBank/DDBJ databases">
        <title>The Genome Sequence of Aphanomyces astaci APO3.</title>
        <authorList>
            <consortium name="The Broad Institute Genomics Platform"/>
            <person name="Russ C."/>
            <person name="Tyler B."/>
            <person name="van West P."/>
            <person name="Dieguez-Uribeondo J."/>
            <person name="Young S.K."/>
            <person name="Zeng Q."/>
            <person name="Gargeya S."/>
            <person name="Fitzgerald M."/>
            <person name="Abouelleil A."/>
            <person name="Alvarado L."/>
            <person name="Chapman S.B."/>
            <person name="Gainer-Dewar J."/>
            <person name="Goldberg J."/>
            <person name="Griggs A."/>
            <person name="Gujja S."/>
            <person name="Hansen M."/>
            <person name="Howarth C."/>
            <person name="Imamovic A."/>
            <person name="Ireland A."/>
            <person name="Larimer J."/>
            <person name="McCowan C."/>
            <person name="Murphy C."/>
            <person name="Pearson M."/>
            <person name="Poon T.W."/>
            <person name="Priest M."/>
            <person name="Roberts A."/>
            <person name="Saif S."/>
            <person name="Shea T."/>
            <person name="Sykes S."/>
            <person name="Wortman J."/>
            <person name="Nusbaum C."/>
            <person name="Birren B."/>
        </authorList>
    </citation>
    <scope>NUCLEOTIDE SEQUENCE [LARGE SCALE GENOMIC DNA]</scope>
    <source>
        <strain evidence="3">APO3</strain>
    </source>
</reference>
<dbReference type="OrthoDB" id="116078at2759"/>
<feature type="compositionally biased region" description="Basic and acidic residues" evidence="1">
    <location>
        <begin position="467"/>
        <end position="478"/>
    </location>
</feature>
<gene>
    <name evidence="3" type="ORF">H257_18329</name>
</gene>
<evidence type="ECO:0000313" key="3">
    <source>
        <dbReference type="EMBL" id="ETV64848.1"/>
    </source>
</evidence>
<feature type="compositionally biased region" description="Basic and acidic residues" evidence="1">
    <location>
        <begin position="227"/>
        <end position="239"/>
    </location>
</feature>
<evidence type="ECO:0000256" key="1">
    <source>
        <dbReference type="SAM" id="MobiDB-lite"/>
    </source>
</evidence>
<accession>W4FDN7</accession>
<dbReference type="AlphaFoldDB" id="W4FDN7"/>
<feature type="domain" description="Reverse transcriptase/retrotransposon-derived protein RNase H-like" evidence="2">
    <location>
        <begin position="70"/>
        <end position="130"/>
    </location>
</feature>
<dbReference type="GeneID" id="20820325"/>
<feature type="compositionally biased region" description="Basic and acidic residues" evidence="1">
    <location>
        <begin position="521"/>
        <end position="534"/>
    </location>
</feature>
<feature type="region of interest" description="Disordered" evidence="1">
    <location>
        <begin position="212"/>
        <end position="253"/>
    </location>
</feature>